<dbReference type="HOGENOM" id="CLU_191249_0_0_0"/>
<feature type="compositionally biased region" description="Polar residues" evidence="1">
    <location>
        <begin position="72"/>
        <end position="86"/>
    </location>
</feature>
<dbReference type="Proteomes" id="UP000030661">
    <property type="component" value="Unassembled WGS sequence"/>
</dbReference>
<dbReference type="AlphaFoldDB" id="A0A081C0S5"/>
<evidence type="ECO:0000256" key="1">
    <source>
        <dbReference type="SAM" id="MobiDB-lite"/>
    </source>
</evidence>
<gene>
    <name evidence="2" type="ORF">U27_05153</name>
</gene>
<keyword evidence="3" id="KW-1185">Reference proteome</keyword>
<accession>A0A081C0S5</accession>
<feature type="region of interest" description="Disordered" evidence="1">
    <location>
        <begin position="66"/>
        <end position="86"/>
    </location>
</feature>
<proteinExistence type="predicted"/>
<dbReference type="STRING" id="1499967.U27_05153"/>
<name>A0A081C0S5_VECG1</name>
<evidence type="ECO:0000313" key="3">
    <source>
        <dbReference type="Proteomes" id="UP000030661"/>
    </source>
</evidence>
<protein>
    <submittedName>
        <fullName evidence="2">Uncharacterized protein</fullName>
    </submittedName>
</protein>
<sequence>MKNDYQNMITEVSQQIANTFLQHEENLAARAGLVDADIAEMTRQIGLETTKIVFEQVRDDLVKKNNTKDLSSKSGRSFDSMSFLAQ</sequence>
<dbReference type="EMBL" id="DF820467">
    <property type="protein sequence ID" value="GAK58180.1"/>
    <property type="molecule type" value="Genomic_DNA"/>
</dbReference>
<reference evidence="2" key="1">
    <citation type="journal article" date="2015" name="PeerJ">
        <title>First genomic representation of candidate bacterial phylum KSB3 points to enhanced environmental sensing as a trigger of wastewater bulking.</title>
        <authorList>
            <person name="Sekiguchi Y."/>
            <person name="Ohashi A."/>
            <person name="Parks D.H."/>
            <person name="Yamauchi T."/>
            <person name="Tyson G.W."/>
            <person name="Hugenholtz P."/>
        </authorList>
    </citation>
    <scope>NUCLEOTIDE SEQUENCE [LARGE SCALE GENOMIC DNA]</scope>
</reference>
<organism evidence="2">
    <name type="scientific">Vecturithrix granuli</name>
    <dbReference type="NCBI Taxonomy" id="1499967"/>
    <lineage>
        <taxon>Bacteria</taxon>
        <taxon>Candidatus Moduliflexota</taxon>
        <taxon>Candidatus Vecturitrichia</taxon>
        <taxon>Candidatus Vecturitrichales</taxon>
        <taxon>Candidatus Vecturitrichaceae</taxon>
        <taxon>Candidatus Vecturithrix</taxon>
    </lineage>
</organism>
<evidence type="ECO:0000313" key="2">
    <source>
        <dbReference type="EMBL" id="GAK58180.1"/>
    </source>
</evidence>